<dbReference type="Pfam" id="PF00005">
    <property type="entry name" value="ABC_tran"/>
    <property type="match status" value="1"/>
</dbReference>
<keyword evidence="2" id="KW-1003">Cell membrane</keyword>
<evidence type="ECO:0000259" key="7">
    <source>
        <dbReference type="Pfam" id="PF00005"/>
    </source>
</evidence>
<organism evidence="8">
    <name type="scientific">marine sediment metagenome</name>
    <dbReference type="NCBI Taxonomy" id="412755"/>
    <lineage>
        <taxon>unclassified sequences</taxon>
        <taxon>metagenomes</taxon>
        <taxon>ecological metagenomes</taxon>
    </lineage>
</organism>
<dbReference type="InterPro" id="IPR050107">
    <property type="entry name" value="ABC_carbohydrate_import_ATPase"/>
</dbReference>
<dbReference type="PANTHER" id="PTHR43790:SF3">
    <property type="entry name" value="D-ALLOSE IMPORT ATP-BINDING PROTEIN ALSA-RELATED"/>
    <property type="match status" value="1"/>
</dbReference>
<dbReference type="AlphaFoldDB" id="X0UFN3"/>
<evidence type="ECO:0000256" key="4">
    <source>
        <dbReference type="ARBA" id="ARBA00022840"/>
    </source>
</evidence>
<keyword evidence="1" id="KW-0813">Transport</keyword>
<proteinExistence type="predicted"/>
<reference evidence="8" key="1">
    <citation type="journal article" date="2014" name="Front. Microbiol.">
        <title>High frequency of phylogenetically diverse reductive dehalogenase-homologous genes in deep subseafloor sedimentary metagenomes.</title>
        <authorList>
            <person name="Kawai M."/>
            <person name="Futagami T."/>
            <person name="Toyoda A."/>
            <person name="Takaki Y."/>
            <person name="Nishi S."/>
            <person name="Hori S."/>
            <person name="Arai W."/>
            <person name="Tsubouchi T."/>
            <person name="Morono Y."/>
            <person name="Uchiyama I."/>
            <person name="Ito T."/>
            <person name="Fujiyama A."/>
            <person name="Inagaki F."/>
            <person name="Takami H."/>
        </authorList>
    </citation>
    <scope>NUCLEOTIDE SEQUENCE</scope>
    <source>
        <strain evidence="8">Expedition CK06-06</strain>
    </source>
</reference>
<evidence type="ECO:0000256" key="2">
    <source>
        <dbReference type="ARBA" id="ARBA00022475"/>
    </source>
</evidence>
<feature type="non-terminal residue" evidence="8">
    <location>
        <position position="1"/>
    </location>
</feature>
<gene>
    <name evidence="8" type="ORF">S01H1_45994</name>
</gene>
<dbReference type="InterPro" id="IPR027417">
    <property type="entry name" value="P-loop_NTPase"/>
</dbReference>
<protein>
    <recommendedName>
        <fullName evidence="7">ABC transporter domain-containing protein</fullName>
    </recommendedName>
</protein>
<sequence length="116" mass="12888">LSIRFASFSQKVESLSGGNQQKVVVGKWLLTRPKILIMNEPTRGIDVGAKLEIYNIVNTLAQRGIGIIFISSEFSEILGIAHRVLVMSEGRITTELDPENSTEEDILKFATRKKVS</sequence>
<dbReference type="Gene3D" id="3.40.50.300">
    <property type="entry name" value="P-loop containing nucleotide triphosphate hydrolases"/>
    <property type="match status" value="1"/>
</dbReference>
<keyword evidence="5" id="KW-1278">Translocase</keyword>
<comment type="caution">
    <text evidence="8">The sequence shown here is derived from an EMBL/GenBank/DDBJ whole genome shotgun (WGS) entry which is preliminary data.</text>
</comment>
<evidence type="ECO:0000256" key="1">
    <source>
        <dbReference type="ARBA" id="ARBA00022448"/>
    </source>
</evidence>
<dbReference type="PANTHER" id="PTHR43790">
    <property type="entry name" value="CARBOHYDRATE TRANSPORT ATP-BINDING PROTEIN MG119-RELATED"/>
    <property type="match status" value="1"/>
</dbReference>
<evidence type="ECO:0000256" key="3">
    <source>
        <dbReference type="ARBA" id="ARBA00022741"/>
    </source>
</evidence>
<accession>X0UFN3</accession>
<feature type="domain" description="ABC transporter" evidence="7">
    <location>
        <begin position="9"/>
        <end position="42"/>
    </location>
</feature>
<evidence type="ECO:0000256" key="5">
    <source>
        <dbReference type="ARBA" id="ARBA00022967"/>
    </source>
</evidence>
<name>X0UFN3_9ZZZZ</name>
<evidence type="ECO:0000313" key="8">
    <source>
        <dbReference type="EMBL" id="GAG04395.1"/>
    </source>
</evidence>
<dbReference type="SUPFAM" id="SSF52540">
    <property type="entry name" value="P-loop containing nucleoside triphosphate hydrolases"/>
    <property type="match status" value="1"/>
</dbReference>
<dbReference type="GO" id="GO:0016887">
    <property type="term" value="F:ATP hydrolysis activity"/>
    <property type="evidence" value="ECO:0007669"/>
    <property type="project" value="InterPro"/>
</dbReference>
<dbReference type="EMBL" id="BARS01029428">
    <property type="protein sequence ID" value="GAG04395.1"/>
    <property type="molecule type" value="Genomic_DNA"/>
</dbReference>
<dbReference type="InterPro" id="IPR003439">
    <property type="entry name" value="ABC_transporter-like_ATP-bd"/>
</dbReference>
<evidence type="ECO:0000256" key="6">
    <source>
        <dbReference type="ARBA" id="ARBA00023136"/>
    </source>
</evidence>
<dbReference type="GO" id="GO:0005524">
    <property type="term" value="F:ATP binding"/>
    <property type="evidence" value="ECO:0007669"/>
    <property type="project" value="UniProtKB-KW"/>
</dbReference>
<keyword evidence="4" id="KW-0067">ATP-binding</keyword>
<keyword evidence="6" id="KW-0472">Membrane</keyword>
<keyword evidence="3" id="KW-0547">Nucleotide-binding</keyword>